<keyword evidence="1" id="KW-1133">Transmembrane helix</keyword>
<evidence type="ECO:0000256" key="1">
    <source>
        <dbReference type="SAM" id="Phobius"/>
    </source>
</evidence>
<sequence>MDDKNKMRISDYVVNGMMFISIAIWSYIFIFIWGKAVIILLDDKDYATLGLLFILTGIVIIIYGYWMKYVVSYRNPNVIEFYKRLRKKQELNEKLILHERALVWVDNGYLVKTCNRIGLFFILSGVIIFIITADIL</sequence>
<keyword evidence="1" id="KW-0472">Membrane</keyword>
<dbReference type="EMBL" id="JAIT01000011">
    <property type="protein sequence ID" value="KLE06496.1"/>
    <property type="molecule type" value="Genomic_DNA"/>
</dbReference>
<evidence type="ECO:0000313" key="2">
    <source>
        <dbReference type="EMBL" id="KLE06496.1"/>
    </source>
</evidence>
<gene>
    <name evidence="2" type="ORF">AF77_01950</name>
</gene>
<accession>A0A837JF74</accession>
<comment type="caution">
    <text evidence="2">The sequence shown here is derived from an EMBL/GenBank/DDBJ whole genome shotgun (WGS) entry which is preliminary data.</text>
</comment>
<dbReference type="RefSeq" id="WP_046994393.1">
    <property type="nucleotide sequence ID" value="NZ_JAIT01000011.1"/>
</dbReference>
<feature type="transmembrane region" description="Helical" evidence="1">
    <location>
        <begin position="46"/>
        <end position="66"/>
    </location>
</feature>
<evidence type="ECO:0000313" key="3">
    <source>
        <dbReference type="Proteomes" id="UP000035462"/>
    </source>
</evidence>
<organism evidence="2 3">
    <name type="scientific">Aliarcobacter butzleri L352</name>
    <dbReference type="NCBI Taxonomy" id="1447260"/>
    <lineage>
        <taxon>Bacteria</taxon>
        <taxon>Pseudomonadati</taxon>
        <taxon>Campylobacterota</taxon>
        <taxon>Epsilonproteobacteria</taxon>
        <taxon>Campylobacterales</taxon>
        <taxon>Arcobacteraceae</taxon>
        <taxon>Aliarcobacter</taxon>
    </lineage>
</organism>
<keyword evidence="1" id="KW-0812">Transmembrane</keyword>
<proteinExistence type="predicted"/>
<reference evidence="2 3" key="1">
    <citation type="submission" date="2014-01" db="EMBL/GenBank/DDBJ databases">
        <title>Development of a Comparative Genomic Fingerprinting Assay for High Resolution Genotyping of Arcobacter butzleri.</title>
        <authorList>
            <person name="Webb A.L."/>
            <person name="Inglis G.D."/>
            <person name="Kruczkiewicz P."/>
            <person name="Selinger L.B."/>
            <person name="Taboada E.N."/>
        </authorList>
    </citation>
    <scope>NUCLEOTIDE SEQUENCE [LARGE SCALE GENOMIC DNA]</scope>
    <source>
        <strain evidence="2 3">L352</strain>
    </source>
</reference>
<protein>
    <submittedName>
        <fullName evidence="2">Uncharacterized protein</fullName>
    </submittedName>
</protein>
<dbReference type="AlphaFoldDB" id="A0A837JF74"/>
<feature type="transmembrane region" description="Helical" evidence="1">
    <location>
        <begin position="12"/>
        <end position="34"/>
    </location>
</feature>
<feature type="transmembrane region" description="Helical" evidence="1">
    <location>
        <begin position="117"/>
        <end position="135"/>
    </location>
</feature>
<name>A0A837JF74_9BACT</name>
<dbReference type="Proteomes" id="UP000035462">
    <property type="component" value="Unassembled WGS sequence"/>
</dbReference>